<comment type="caution">
    <text evidence="7">The sequence shown here is derived from an EMBL/GenBank/DDBJ whole genome shotgun (WGS) entry which is preliminary data.</text>
</comment>
<dbReference type="SFLD" id="SFLDS00005">
    <property type="entry name" value="Isoprenoid_Synthase_Type_I"/>
    <property type="match status" value="1"/>
</dbReference>
<reference evidence="7 8" key="1">
    <citation type="submission" date="2020-02" db="EMBL/GenBank/DDBJ databases">
        <title>Balneolaceae bacterium YR4-1, complete genome.</title>
        <authorList>
            <person name="Li Y."/>
            <person name="Wu S."/>
        </authorList>
    </citation>
    <scope>NUCLEOTIDE SEQUENCE [LARGE SCALE GENOMIC DNA]</scope>
    <source>
        <strain evidence="7 8">YR4-1</strain>
    </source>
</reference>
<dbReference type="Proteomes" id="UP000473278">
    <property type="component" value="Unassembled WGS sequence"/>
</dbReference>
<dbReference type="PANTHER" id="PTHR12001">
    <property type="entry name" value="GERANYLGERANYL PYROPHOSPHATE SYNTHASE"/>
    <property type="match status" value="1"/>
</dbReference>
<proteinExistence type="inferred from homology"/>
<dbReference type="InterPro" id="IPR033749">
    <property type="entry name" value="Polyprenyl_synt_CS"/>
</dbReference>
<dbReference type="PANTHER" id="PTHR12001:SF85">
    <property type="entry name" value="SHORT CHAIN ISOPRENYL DIPHOSPHATE SYNTHASE"/>
    <property type="match status" value="1"/>
</dbReference>
<name>A0A6M1SZ20_9BACT</name>
<keyword evidence="5" id="KW-0460">Magnesium</keyword>
<evidence type="ECO:0000256" key="2">
    <source>
        <dbReference type="ARBA" id="ARBA00006706"/>
    </source>
</evidence>
<dbReference type="Pfam" id="PF00348">
    <property type="entry name" value="polyprenyl_synt"/>
    <property type="match status" value="1"/>
</dbReference>
<comment type="similarity">
    <text evidence="2 6">Belongs to the FPP/GGPP synthase family.</text>
</comment>
<evidence type="ECO:0000256" key="6">
    <source>
        <dbReference type="RuleBase" id="RU004466"/>
    </source>
</evidence>
<organism evidence="7 8">
    <name type="scientific">Halalkalibaculum roseum</name>
    <dbReference type="NCBI Taxonomy" id="2709311"/>
    <lineage>
        <taxon>Bacteria</taxon>
        <taxon>Pseudomonadati</taxon>
        <taxon>Balneolota</taxon>
        <taxon>Balneolia</taxon>
        <taxon>Balneolales</taxon>
        <taxon>Balneolaceae</taxon>
        <taxon>Halalkalibaculum</taxon>
    </lineage>
</organism>
<dbReference type="InterPro" id="IPR000092">
    <property type="entry name" value="Polyprenyl_synt"/>
</dbReference>
<protein>
    <submittedName>
        <fullName evidence="7">Polyprenyl synthetase family protein</fullName>
    </submittedName>
</protein>
<keyword evidence="3 6" id="KW-0808">Transferase</keyword>
<dbReference type="AlphaFoldDB" id="A0A6M1SZ20"/>
<dbReference type="GO" id="GO:0004659">
    <property type="term" value="F:prenyltransferase activity"/>
    <property type="evidence" value="ECO:0007669"/>
    <property type="project" value="InterPro"/>
</dbReference>
<dbReference type="SFLD" id="SFLDG01017">
    <property type="entry name" value="Polyprenyl_Transferase_Like"/>
    <property type="match status" value="1"/>
</dbReference>
<evidence type="ECO:0000313" key="8">
    <source>
        <dbReference type="Proteomes" id="UP000473278"/>
    </source>
</evidence>
<accession>A0A6M1SZ20</accession>
<evidence type="ECO:0000256" key="3">
    <source>
        <dbReference type="ARBA" id="ARBA00022679"/>
    </source>
</evidence>
<keyword evidence="4" id="KW-0479">Metal-binding</keyword>
<comment type="cofactor">
    <cofactor evidence="1">
        <name>Mg(2+)</name>
        <dbReference type="ChEBI" id="CHEBI:18420"/>
    </cofactor>
</comment>
<evidence type="ECO:0000256" key="1">
    <source>
        <dbReference type="ARBA" id="ARBA00001946"/>
    </source>
</evidence>
<dbReference type="PROSITE" id="PS00444">
    <property type="entry name" value="POLYPRENYL_SYNTHASE_2"/>
    <property type="match status" value="1"/>
</dbReference>
<dbReference type="InterPro" id="IPR008949">
    <property type="entry name" value="Isoprenoid_synthase_dom_sf"/>
</dbReference>
<keyword evidence="8" id="KW-1185">Reference proteome</keyword>
<dbReference type="CDD" id="cd00685">
    <property type="entry name" value="Trans_IPPS_HT"/>
    <property type="match status" value="1"/>
</dbReference>
<dbReference type="SUPFAM" id="SSF48576">
    <property type="entry name" value="Terpenoid synthases"/>
    <property type="match status" value="1"/>
</dbReference>
<evidence type="ECO:0000256" key="5">
    <source>
        <dbReference type="ARBA" id="ARBA00022842"/>
    </source>
</evidence>
<dbReference type="GO" id="GO:0046872">
    <property type="term" value="F:metal ion binding"/>
    <property type="evidence" value="ECO:0007669"/>
    <property type="project" value="UniProtKB-KW"/>
</dbReference>
<dbReference type="PROSITE" id="PS00723">
    <property type="entry name" value="POLYPRENYL_SYNTHASE_1"/>
    <property type="match status" value="1"/>
</dbReference>
<sequence>MNITESQKELKSLIHKKLRELEFPERPHSLYDPVRYTLSLGGKRIRPYFALIGCGLCGGEPENALPAGMAIELLHNFTLLHDDIMDAADKRRGKDSVFKKWDASTAILSGDAMYAWAFEQLQYYGNDDSFTKRQYALIMDIFLESARNVCEGQAYDLEFEEAEMVSMQNYLKMIRGKTAALISASFKMGGAVASGNDRQLRNLQEFGTEIGTAFQIQDDLLDVIADPEKFGKKQGGDIIEGKKTYLSILSLESGNKEETKILKNVLQKPVSGKEDVDKIIDIYTSLGVIEKTKATIKHHYENALEHLEVFESSIYKDDIIDYLNKLINREY</sequence>
<gene>
    <name evidence="7" type="ORF">G3570_07260</name>
</gene>
<evidence type="ECO:0000256" key="4">
    <source>
        <dbReference type="ARBA" id="ARBA00022723"/>
    </source>
</evidence>
<evidence type="ECO:0000313" key="7">
    <source>
        <dbReference type="EMBL" id="NGP76424.1"/>
    </source>
</evidence>
<dbReference type="Gene3D" id="1.10.600.10">
    <property type="entry name" value="Farnesyl Diphosphate Synthase"/>
    <property type="match status" value="1"/>
</dbReference>
<dbReference type="GO" id="GO:0008299">
    <property type="term" value="P:isoprenoid biosynthetic process"/>
    <property type="evidence" value="ECO:0007669"/>
    <property type="project" value="InterPro"/>
</dbReference>
<dbReference type="EMBL" id="JAALLT010000002">
    <property type="protein sequence ID" value="NGP76424.1"/>
    <property type="molecule type" value="Genomic_DNA"/>
</dbReference>